<name>A0A5B7FHP3_PORTR</name>
<protein>
    <submittedName>
        <fullName evidence="1">Uncharacterized protein</fullName>
    </submittedName>
</protein>
<dbReference type="AlphaFoldDB" id="A0A5B7FHP3"/>
<comment type="caution">
    <text evidence="1">The sequence shown here is derived from an EMBL/GenBank/DDBJ whole genome shotgun (WGS) entry which is preliminary data.</text>
</comment>
<organism evidence="1 2">
    <name type="scientific">Portunus trituberculatus</name>
    <name type="common">Swimming crab</name>
    <name type="synonym">Neptunus trituberculatus</name>
    <dbReference type="NCBI Taxonomy" id="210409"/>
    <lineage>
        <taxon>Eukaryota</taxon>
        <taxon>Metazoa</taxon>
        <taxon>Ecdysozoa</taxon>
        <taxon>Arthropoda</taxon>
        <taxon>Crustacea</taxon>
        <taxon>Multicrustacea</taxon>
        <taxon>Malacostraca</taxon>
        <taxon>Eumalacostraca</taxon>
        <taxon>Eucarida</taxon>
        <taxon>Decapoda</taxon>
        <taxon>Pleocyemata</taxon>
        <taxon>Brachyura</taxon>
        <taxon>Eubrachyura</taxon>
        <taxon>Portunoidea</taxon>
        <taxon>Portunidae</taxon>
        <taxon>Portuninae</taxon>
        <taxon>Portunus</taxon>
    </lineage>
</organism>
<dbReference type="Proteomes" id="UP000324222">
    <property type="component" value="Unassembled WGS sequence"/>
</dbReference>
<proteinExistence type="predicted"/>
<reference evidence="1 2" key="1">
    <citation type="submission" date="2019-05" db="EMBL/GenBank/DDBJ databases">
        <title>Another draft genome of Portunus trituberculatus and its Hox gene families provides insights of decapod evolution.</title>
        <authorList>
            <person name="Jeong J.-H."/>
            <person name="Song I."/>
            <person name="Kim S."/>
            <person name="Choi T."/>
            <person name="Kim D."/>
            <person name="Ryu S."/>
            <person name="Kim W."/>
        </authorList>
    </citation>
    <scope>NUCLEOTIDE SEQUENCE [LARGE SCALE GENOMIC DNA]</scope>
    <source>
        <tissue evidence="1">Muscle</tissue>
    </source>
</reference>
<evidence type="ECO:0000313" key="2">
    <source>
        <dbReference type="Proteomes" id="UP000324222"/>
    </source>
</evidence>
<accession>A0A5B7FHP3</accession>
<sequence length="76" mass="8772">MEYRPVLWLPACGFPSPQVAFTLPHDSGLGNIFIVRLQCIEYLTHNHSAINFLNRKYTSTVDDRLRARTRVVVVTR</sequence>
<evidence type="ECO:0000313" key="1">
    <source>
        <dbReference type="EMBL" id="MPC45095.1"/>
    </source>
</evidence>
<keyword evidence="2" id="KW-1185">Reference proteome</keyword>
<dbReference type="EMBL" id="VSRR010006566">
    <property type="protein sequence ID" value="MPC45095.1"/>
    <property type="molecule type" value="Genomic_DNA"/>
</dbReference>
<gene>
    <name evidence="1" type="ORF">E2C01_038780</name>
</gene>